<reference evidence="2 3" key="3">
    <citation type="journal article" date="2022" name="Int. J. Syst. Evol. Microbiol.">
        <title>Strains of Bradyrhizobium barranii sp. nov. associated with legumes native to Canada are symbionts of soybeans and belong to different subspecies (subsp. barranii subsp. nov. and subsp. apii subsp. nov.) and symbiovars (sv. glycinearum and sv. septentrionale).</title>
        <authorList>
            <person name="Bromfield E.S.P."/>
            <person name="Cloutier S."/>
            <person name="Wasai-Hara S."/>
            <person name="Minamisawa K."/>
        </authorList>
    </citation>
    <scope>NUCLEOTIDE SEQUENCE [LARGE SCALE GENOMIC DNA]</scope>
    <source>
        <strain evidence="2 3">323S2</strain>
    </source>
</reference>
<evidence type="ECO:0000313" key="3">
    <source>
        <dbReference type="Proteomes" id="UP000564836"/>
    </source>
</evidence>
<dbReference type="EMBL" id="JACBFH010000001">
    <property type="protein sequence ID" value="NYY91114.1"/>
    <property type="molecule type" value="Genomic_DNA"/>
</dbReference>
<evidence type="ECO:0000313" key="2">
    <source>
        <dbReference type="EMBL" id="UGX92883.1"/>
    </source>
</evidence>
<reference evidence="2 3" key="1">
    <citation type="journal article" date="2017" name="Syst. Appl. Microbiol.">
        <title>Soybeans inoculated with root zone soils of Canadian native legumes harbour diverse and novel Bradyrhizobium spp. that possess agricultural potential.</title>
        <authorList>
            <person name="Bromfield E.S.P."/>
            <person name="Cloutier S."/>
            <person name="Tambong J.T."/>
            <person name="Tran Thi T.V."/>
        </authorList>
    </citation>
    <scope>NUCLEOTIDE SEQUENCE [LARGE SCALE GENOMIC DNA]</scope>
    <source>
        <strain evidence="2 3">323S2</strain>
    </source>
</reference>
<reference evidence="1" key="2">
    <citation type="submission" date="2020-06" db="EMBL/GenBank/DDBJ databases">
        <title>Whole Genome Sequence of Bradyrhizobium sp. Strain 323S2.</title>
        <authorList>
            <person name="Bromfield E.S.P."/>
        </authorList>
    </citation>
    <scope>NUCLEOTIDE SEQUENCE [LARGE SCALE GENOMIC DNA]</scope>
    <source>
        <strain evidence="1">323S2</strain>
    </source>
</reference>
<proteinExistence type="predicted"/>
<sequence length="86" mass="9575">MTGTTVCFPVSPSLALSGEFDGPTGDYKAGAFAVGSFNRRMVNHAHRQIYAANEEFVFFDHLDFFDITELFEAHSAAKGKAGRRWR</sequence>
<dbReference type="Proteomes" id="UP000564836">
    <property type="component" value="Chromosome"/>
</dbReference>
<name>A0A7Z0TRJ0_9BRAD</name>
<protein>
    <submittedName>
        <fullName evidence="2">DUF4238 domain-containing protein</fullName>
    </submittedName>
</protein>
<gene>
    <name evidence="2" type="ORF">G6321_00045855</name>
    <name evidence="1" type="ORF">G6321_22525</name>
</gene>
<accession>A0A7Z0TRJ0</accession>
<evidence type="ECO:0000313" key="1">
    <source>
        <dbReference type="EMBL" id="NYY91114.1"/>
    </source>
</evidence>
<dbReference type="RefSeq" id="WP_166348628.1">
    <property type="nucleotide sequence ID" value="NZ_CP088280.1"/>
</dbReference>
<dbReference type="EMBL" id="CP088280">
    <property type="protein sequence ID" value="UGX92883.1"/>
    <property type="molecule type" value="Genomic_DNA"/>
</dbReference>
<dbReference type="AlphaFoldDB" id="A0A7Z0TRJ0"/>
<organism evidence="1">
    <name type="scientific">Bradyrhizobium barranii subsp. barranii</name>
    <dbReference type="NCBI Taxonomy" id="2823807"/>
    <lineage>
        <taxon>Bacteria</taxon>
        <taxon>Pseudomonadati</taxon>
        <taxon>Pseudomonadota</taxon>
        <taxon>Alphaproteobacteria</taxon>
        <taxon>Hyphomicrobiales</taxon>
        <taxon>Nitrobacteraceae</taxon>
        <taxon>Bradyrhizobium</taxon>
        <taxon>Bradyrhizobium barranii</taxon>
    </lineage>
</organism>